<sequence length="145" mass="16635">MDSANQHLWRIRALETSKLNDKQAIAEQKRQISETKFATTTLDRLSDRERGNESNFEYCEDNAQQQTIGRNWDESDDVLAQDLRLSLSGIIDIAHDWASRYIKPAFSDTRWSIFVNQSTPLYNLTEESSGMYNNVVAVSCAKILN</sequence>
<evidence type="ECO:0000313" key="2">
    <source>
        <dbReference type="Proteomes" id="UP001476247"/>
    </source>
</evidence>
<comment type="caution">
    <text evidence="1">The sequence shown here is derived from an EMBL/GenBank/DDBJ whole genome shotgun (WGS) entry which is preliminary data.</text>
</comment>
<organism evidence="1 2">
    <name type="scientific">Helicostylum pulchrum</name>
    <dbReference type="NCBI Taxonomy" id="562976"/>
    <lineage>
        <taxon>Eukaryota</taxon>
        <taxon>Fungi</taxon>
        <taxon>Fungi incertae sedis</taxon>
        <taxon>Mucoromycota</taxon>
        <taxon>Mucoromycotina</taxon>
        <taxon>Mucoromycetes</taxon>
        <taxon>Mucorales</taxon>
        <taxon>Mucorineae</taxon>
        <taxon>Mucoraceae</taxon>
        <taxon>Helicostylum</taxon>
    </lineage>
</organism>
<dbReference type="EMBL" id="BAABUJ010000056">
    <property type="protein sequence ID" value="GAA5806077.1"/>
    <property type="molecule type" value="Genomic_DNA"/>
</dbReference>
<accession>A0ABP9YHY6</accession>
<reference evidence="1 2" key="1">
    <citation type="submission" date="2024-04" db="EMBL/GenBank/DDBJ databases">
        <title>genome sequences of Mucor flavus KT1a and Helicostylum pulchrum KT1b strains isolation_sourced from the surface of a dry-aged beef.</title>
        <authorList>
            <person name="Toyotome T."/>
            <person name="Hosono M."/>
            <person name="Torimaru M."/>
            <person name="Fukuda K."/>
            <person name="Mikami N."/>
        </authorList>
    </citation>
    <scope>NUCLEOTIDE SEQUENCE [LARGE SCALE GENOMIC DNA]</scope>
    <source>
        <strain evidence="1 2">KT1b</strain>
    </source>
</reference>
<evidence type="ECO:0000313" key="1">
    <source>
        <dbReference type="EMBL" id="GAA5806077.1"/>
    </source>
</evidence>
<name>A0ABP9YHY6_9FUNG</name>
<proteinExistence type="predicted"/>
<keyword evidence="2" id="KW-1185">Reference proteome</keyword>
<gene>
    <name evidence="1" type="ORF">HPULCUR_011605</name>
</gene>
<protein>
    <submittedName>
        <fullName evidence="1">Uncharacterized protein</fullName>
    </submittedName>
</protein>
<dbReference type="Proteomes" id="UP001476247">
    <property type="component" value="Unassembled WGS sequence"/>
</dbReference>